<accession>A0AA88UA51</accession>
<organism evidence="1 2">
    <name type="scientific">Escallonia rubra</name>
    <dbReference type="NCBI Taxonomy" id="112253"/>
    <lineage>
        <taxon>Eukaryota</taxon>
        <taxon>Viridiplantae</taxon>
        <taxon>Streptophyta</taxon>
        <taxon>Embryophyta</taxon>
        <taxon>Tracheophyta</taxon>
        <taxon>Spermatophyta</taxon>
        <taxon>Magnoliopsida</taxon>
        <taxon>eudicotyledons</taxon>
        <taxon>Gunneridae</taxon>
        <taxon>Pentapetalae</taxon>
        <taxon>asterids</taxon>
        <taxon>campanulids</taxon>
        <taxon>Escalloniales</taxon>
        <taxon>Escalloniaceae</taxon>
        <taxon>Escallonia</taxon>
    </lineage>
</organism>
<protein>
    <submittedName>
        <fullName evidence="1">Uncharacterized protein</fullName>
    </submittedName>
</protein>
<evidence type="ECO:0000313" key="2">
    <source>
        <dbReference type="Proteomes" id="UP001187471"/>
    </source>
</evidence>
<reference evidence="1" key="1">
    <citation type="submission" date="2022-12" db="EMBL/GenBank/DDBJ databases">
        <title>Draft genome assemblies for two species of Escallonia (Escalloniales).</title>
        <authorList>
            <person name="Chanderbali A."/>
            <person name="Dervinis C."/>
            <person name="Anghel I."/>
            <person name="Soltis D."/>
            <person name="Soltis P."/>
            <person name="Zapata F."/>
        </authorList>
    </citation>
    <scope>NUCLEOTIDE SEQUENCE</scope>
    <source>
        <strain evidence="1">UCBG92.1500</strain>
        <tissue evidence="1">Leaf</tissue>
    </source>
</reference>
<name>A0AA88UA51_9ASTE</name>
<proteinExistence type="predicted"/>
<comment type="caution">
    <text evidence="1">The sequence shown here is derived from an EMBL/GenBank/DDBJ whole genome shotgun (WGS) entry which is preliminary data.</text>
</comment>
<gene>
    <name evidence="1" type="ORF">RJ640_011328</name>
</gene>
<sequence length="89" mass="9892">MDDSGAILCQISSLKDMLDQVNEEIEESFQITREIESEIVKCSEIQSALAAKESNLMKTAYLLHFEINGLMLVSGNNKNTLTDTLLDVP</sequence>
<dbReference type="AlphaFoldDB" id="A0AA88UA51"/>
<dbReference type="EMBL" id="JAVXUO010002320">
    <property type="protein sequence ID" value="KAK2974431.1"/>
    <property type="molecule type" value="Genomic_DNA"/>
</dbReference>
<keyword evidence="2" id="KW-1185">Reference proteome</keyword>
<dbReference type="Proteomes" id="UP001187471">
    <property type="component" value="Unassembled WGS sequence"/>
</dbReference>
<evidence type="ECO:0000313" key="1">
    <source>
        <dbReference type="EMBL" id="KAK2974431.1"/>
    </source>
</evidence>